<keyword evidence="2" id="KW-1185">Reference proteome</keyword>
<name>A0ABR9ZRC9_9FIRM</name>
<reference evidence="1 2" key="1">
    <citation type="submission" date="2020-11" db="EMBL/GenBank/DDBJ databases">
        <title>Fusibacter basophilias sp. nov.</title>
        <authorList>
            <person name="Qiu D."/>
        </authorList>
    </citation>
    <scope>NUCLEOTIDE SEQUENCE [LARGE SCALE GENOMIC DNA]</scope>
    <source>
        <strain evidence="1 2">Q10-2</strain>
    </source>
</reference>
<accession>A0ABR9ZRC9</accession>
<sequence length="337" mass="39619">MMSFVRSGPKVLIIEPENEMHFKQFIIKHFESKLLHETVLTFNDAISEMNQHQTLVYLADNAKENIQKFNREKCIIINEGAQNFLMFAINQNMASEIRQVRKASRIVIMQVISNMDSTIENVADDFDGVIEPIKESFNGHTQGTVICFTKANINQKVQFSDLYERAVFTEIHFSEVIKTLDNHSLKYINRNLDKQQWYDLTIKIYDSYEAYKLQYDRLIHVLDKLGAGIILREGWGEDAAKIFLIVGVYKVTLFTYLTPHEIKAILLALEYLENGERIVDYDLFYKKKKVHWDEIRIKGIKGKEALSLHYRKELYKKLEKKDIDKLLDLEEYIFVSR</sequence>
<dbReference type="RefSeq" id="WP_194701243.1">
    <property type="nucleotide sequence ID" value="NZ_JADKNH010000004.1"/>
</dbReference>
<dbReference type="EMBL" id="JADKNH010000004">
    <property type="protein sequence ID" value="MBF4693007.1"/>
    <property type="molecule type" value="Genomic_DNA"/>
</dbReference>
<protein>
    <submittedName>
        <fullName evidence="1">Uncharacterized protein</fullName>
    </submittedName>
</protein>
<comment type="caution">
    <text evidence="1">The sequence shown here is derived from an EMBL/GenBank/DDBJ whole genome shotgun (WGS) entry which is preliminary data.</text>
</comment>
<dbReference type="Proteomes" id="UP000614200">
    <property type="component" value="Unassembled WGS sequence"/>
</dbReference>
<evidence type="ECO:0000313" key="1">
    <source>
        <dbReference type="EMBL" id="MBF4693007.1"/>
    </source>
</evidence>
<organism evidence="1 2">
    <name type="scientific">Fusibacter ferrireducens</name>
    <dbReference type="NCBI Taxonomy" id="2785058"/>
    <lineage>
        <taxon>Bacteria</taxon>
        <taxon>Bacillati</taxon>
        <taxon>Bacillota</taxon>
        <taxon>Clostridia</taxon>
        <taxon>Eubacteriales</taxon>
        <taxon>Eubacteriales Family XII. Incertae Sedis</taxon>
        <taxon>Fusibacter</taxon>
    </lineage>
</organism>
<gene>
    <name evidence="1" type="ORF">ISU02_07740</name>
</gene>
<proteinExistence type="predicted"/>
<evidence type="ECO:0000313" key="2">
    <source>
        <dbReference type="Proteomes" id="UP000614200"/>
    </source>
</evidence>